<organism evidence="2 3">
    <name type="scientific">Oceanimonas pelagia</name>
    <dbReference type="NCBI Taxonomy" id="3028314"/>
    <lineage>
        <taxon>Bacteria</taxon>
        <taxon>Pseudomonadati</taxon>
        <taxon>Pseudomonadota</taxon>
        <taxon>Gammaproteobacteria</taxon>
        <taxon>Aeromonadales</taxon>
        <taxon>Aeromonadaceae</taxon>
        <taxon>Oceanimonas</taxon>
    </lineage>
</organism>
<sequence length="217" mass="23273">MLFRLVLLFSLLCTGCGAASEWRPAGEQGQALYLVDHGRHVGLVLPAAELQRHLPELKAAFSAARFIEVGWGDRAFYQHEQGGAGLALRALLWPTDTVLHLVPLSQSPAVAFAGLPVLELGVPPASMERLLGEVAASFARNEAGNLRDVGAGRYGGGRFYASVESYHLLHTCNTWVARRLVAAGLPLRPALAFTAGALMRQARSAKGEYAQGYSSHN</sequence>
<feature type="signal peptide" evidence="1">
    <location>
        <begin position="1"/>
        <end position="19"/>
    </location>
</feature>
<dbReference type="AlphaFoldDB" id="A0AA50KNN2"/>
<keyword evidence="1" id="KW-0732">Signal</keyword>
<name>A0AA50KNN2_9GAMM</name>
<dbReference type="EMBL" id="CP118224">
    <property type="protein sequence ID" value="WMC10413.1"/>
    <property type="molecule type" value="Genomic_DNA"/>
</dbReference>
<evidence type="ECO:0000313" key="2">
    <source>
        <dbReference type="EMBL" id="WMC10413.1"/>
    </source>
</evidence>
<evidence type="ECO:0000256" key="1">
    <source>
        <dbReference type="SAM" id="SignalP"/>
    </source>
</evidence>
<accession>A0AA50KNN2</accession>
<feature type="chain" id="PRO_5041328531" evidence="1">
    <location>
        <begin position="20"/>
        <end position="217"/>
    </location>
</feature>
<keyword evidence="3" id="KW-1185">Reference proteome</keyword>
<reference evidence="2 3" key="1">
    <citation type="submission" date="2023-02" db="EMBL/GenBank/DDBJ databases">
        <title>Complete genome sequence of a novel bacterium Oceanimonas sp. NTOU-MSR1 isolated from marine coast sediment.</title>
        <authorList>
            <person name="Yang H.-T."/>
            <person name="Chen Y.-L."/>
            <person name="Ho Y.-N."/>
        </authorList>
    </citation>
    <scope>NUCLEOTIDE SEQUENCE [LARGE SCALE GENOMIC DNA]</scope>
    <source>
        <strain evidence="2 3">NTOU-MSR1</strain>
    </source>
</reference>
<dbReference type="Pfam" id="PF09601">
    <property type="entry name" value="DUF2459"/>
    <property type="match status" value="1"/>
</dbReference>
<dbReference type="Proteomes" id="UP001223802">
    <property type="component" value="Chromosome"/>
</dbReference>
<proteinExistence type="predicted"/>
<evidence type="ECO:0000313" key="3">
    <source>
        <dbReference type="Proteomes" id="UP001223802"/>
    </source>
</evidence>
<dbReference type="RefSeq" id="WP_306761612.1">
    <property type="nucleotide sequence ID" value="NZ_CP118224.1"/>
</dbReference>
<dbReference type="InterPro" id="IPR011727">
    <property type="entry name" value="CHP02117"/>
</dbReference>
<dbReference type="KEGG" id="ope:PU634_15235"/>
<protein>
    <submittedName>
        <fullName evidence="2">DUF2459 domain-containing protein</fullName>
    </submittedName>
</protein>
<gene>
    <name evidence="2" type="ORF">PU634_15235</name>
</gene>